<protein>
    <recommendedName>
        <fullName evidence="3">EF-hand domain-containing protein</fullName>
    </recommendedName>
</protein>
<dbReference type="Proteomes" id="UP001189429">
    <property type="component" value="Unassembled WGS sequence"/>
</dbReference>
<dbReference type="EMBL" id="CAUYUJ010015353">
    <property type="protein sequence ID" value="CAK0852881.1"/>
    <property type="molecule type" value="Genomic_DNA"/>
</dbReference>
<dbReference type="SUPFAM" id="SSF47473">
    <property type="entry name" value="EF-hand"/>
    <property type="match status" value="1"/>
</dbReference>
<feature type="transmembrane region" description="Helical" evidence="2">
    <location>
        <begin position="181"/>
        <end position="203"/>
    </location>
</feature>
<feature type="domain" description="EF-hand" evidence="3">
    <location>
        <begin position="374"/>
        <end position="409"/>
    </location>
</feature>
<dbReference type="PROSITE" id="PS00018">
    <property type="entry name" value="EF_HAND_1"/>
    <property type="match status" value="1"/>
</dbReference>
<proteinExistence type="predicted"/>
<evidence type="ECO:0000259" key="3">
    <source>
        <dbReference type="PROSITE" id="PS50222"/>
    </source>
</evidence>
<evidence type="ECO:0000256" key="2">
    <source>
        <dbReference type="SAM" id="Phobius"/>
    </source>
</evidence>
<comment type="caution">
    <text evidence="4">The sequence shown here is derived from an EMBL/GenBank/DDBJ whole genome shotgun (WGS) entry which is preliminary data.</text>
</comment>
<evidence type="ECO:0000256" key="1">
    <source>
        <dbReference type="ARBA" id="ARBA00022837"/>
    </source>
</evidence>
<feature type="transmembrane region" description="Helical" evidence="2">
    <location>
        <begin position="143"/>
        <end position="161"/>
    </location>
</feature>
<dbReference type="InterPro" id="IPR011992">
    <property type="entry name" value="EF-hand-dom_pair"/>
</dbReference>
<evidence type="ECO:0000313" key="4">
    <source>
        <dbReference type="EMBL" id="CAK0852881.1"/>
    </source>
</evidence>
<keyword evidence="1" id="KW-0106">Calcium</keyword>
<dbReference type="Gene3D" id="1.10.238.10">
    <property type="entry name" value="EF-hand"/>
    <property type="match status" value="1"/>
</dbReference>
<name>A0ABN9U263_9DINO</name>
<keyword evidence="2" id="KW-1133">Transmembrane helix</keyword>
<accession>A0ABN9U263</accession>
<feature type="transmembrane region" description="Helical" evidence="2">
    <location>
        <begin position="323"/>
        <end position="342"/>
    </location>
</feature>
<dbReference type="Pfam" id="PF13405">
    <property type="entry name" value="EF-hand_6"/>
    <property type="match status" value="1"/>
</dbReference>
<gene>
    <name evidence="4" type="ORF">PCOR1329_LOCUS44527</name>
</gene>
<feature type="transmembrane region" description="Helical" evidence="2">
    <location>
        <begin position="215"/>
        <end position="235"/>
    </location>
</feature>
<evidence type="ECO:0000313" key="5">
    <source>
        <dbReference type="Proteomes" id="UP001189429"/>
    </source>
</evidence>
<keyword evidence="2" id="KW-0812">Transmembrane</keyword>
<reference evidence="4" key="1">
    <citation type="submission" date="2023-10" db="EMBL/GenBank/DDBJ databases">
        <authorList>
            <person name="Chen Y."/>
            <person name="Shah S."/>
            <person name="Dougan E. K."/>
            <person name="Thang M."/>
            <person name="Chan C."/>
        </authorList>
    </citation>
    <scope>NUCLEOTIDE SEQUENCE [LARGE SCALE GENOMIC DNA]</scope>
</reference>
<organism evidence="4 5">
    <name type="scientific">Prorocentrum cordatum</name>
    <dbReference type="NCBI Taxonomy" id="2364126"/>
    <lineage>
        <taxon>Eukaryota</taxon>
        <taxon>Sar</taxon>
        <taxon>Alveolata</taxon>
        <taxon>Dinophyceae</taxon>
        <taxon>Prorocentrales</taxon>
        <taxon>Prorocentraceae</taxon>
        <taxon>Prorocentrum</taxon>
    </lineage>
</organism>
<dbReference type="PROSITE" id="PS50222">
    <property type="entry name" value="EF_HAND_2"/>
    <property type="match status" value="1"/>
</dbReference>
<keyword evidence="5" id="KW-1185">Reference proteome</keyword>
<dbReference type="InterPro" id="IPR002048">
    <property type="entry name" value="EF_hand_dom"/>
</dbReference>
<feature type="non-terminal residue" evidence="4">
    <location>
        <position position="1"/>
    </location>
</feature>
<keyword evidence="2" id="KW-0472">Membrane</keyword>
<dbReference type="InterPro" id="IPR018247">
    <property type="entry name" value="EF_Hand_1_Ca_BS"/>
</dbReference>
<sequence>PTCSRSRRAASSGWHCLLPTRSGAWQFVRSFVFGPGQAGNMYCRIRSSIPLSLFRPSVLNRPSFLTRSGKSGSRYAAGSSGPVLSCIWPSLITRGRTECLRMSTVPTTKRSSMRRPSDELCPIANTFTTCMLGAFSVKVGAKLMAIMVMLDGLMSVLTWLMDCRHPASVMFRWGAPGWEVALQNVNAAMGICSMLAGVAAMGSCNRPDLQGLRRFKNYVLILMVWTVSWFLMVGLPVDVVYVSVPVIQTWPMSVLPGVPHYDIVDPAWPNGRPSVCTDVAEAKQTLANILTVRRKNRAIARVLHGVYEWLLYRYLTCRQVQKIFWLVMLVSLCWRAYAVYLIEYFCKIVKHGGNGKVMIGQLGDLDKPIDIHEHMRRQIEQIFNQMDSDHDGKVSLSELREYLRQNSSLYSEDVGSA</sequence>